<comment type="caution">
    <text evidence="4">The sequence shown here is derived from an EMBL/GenBank/DDBJ whole genome shotgun (WGS) entry which is preliminary data.</text>
</comment>
<protein>
    <recommendedName>
        <fullName evidence="1">Signal peptidase I</fullName>
        <ecNumber evidence="1">3.4.21.89</ecNumber>
    </recommendedName>
</protein>
<feature type="transmembrane region" description="Helical" evidence="3">
    <location>
        <begin position="167"/>
        <end position="186"/>
    </location>
</feature>
<evidence type="ECO:0000256" key="1">
    <source>
        <dbReference type="NCBIfam" id="TIGR02228"/>
    </source>
</evidence>
<keyword evidence="3" id="KW-0812">Transmembrane</keyword>
<keyword evidence="4" id="KW-0378">Hydrolase</keyword>
<dbReference type="EC" id="3.4.21.89" evidence="1"/>
<dbReference type="InterPro" id="IPR019533">
    <property type="entry name" value="Peptidase_S26"/>
</dbReference>
<feature type="region of interest" description="Disordered" evidence="2">
    <location>
        <begin position="219"/>
        <end position="279"/>
    </location>
</feature>
<reference evidence="4" key="2">
    <citation type="journal article" date="2021" name="PeerJ">
        <title>Extensive microbial diversity within the chicken gut microbiome revealed by metagenomics and culture.</title>
        <authorList>
            <person name="Gilroy R."/>
            <person name="Ravi A."/>
            <person name="Getino M."/>
            <person name="Pursley I."/>
            <person name="Horton D.L."/>
            <person name="Alikhan N.F."/>
            <person name="Baker D."/>
            <person name="Gharbi K."/>
            <person name="Hall N."/>
            <person name="Watson M."/>
            <person name="Adriaenssens E.M."/>
            <person name="Foster-Nyarko E."/>
            <person name="Jarju S."/>
            <person name="Secka A."/>
            <person name="Antonio M."/>
            <person name="Oren A."/>
            <person name="Chaudhuri R.R."/>
            <person name="La Ragione R."/>
            <person name="Hildebrand F."/>
            <person name="Pallen M.J."/>
        </authorList>
    </citation>
    <scope>NUCLEOTIDE SEQUENCE</scope>
    <source>
        <strain evidence="4">ChiW16-3235</strain>
    </source>
</reference>
<gene>
    <name evidence="4" type="ORF">IAB94_03155</name>
</gene>
<evidence type="ECO:0000313" key="5">
    <source>
        <dbReference type="Proteomes" id="UP000823913"/>
    </source>
</evidence>
<keyword evidence="3" id="KW-1133">Transmembrane helix</keyword>
<feature type="compositionally biased region" description="Basic and acidic residues" evidence="2">
    <location>
        <begin position="232"/>
        <end position="258"/>
    </location>
</feature>
<sequence>MSKKSGKGGVVAAIVMGVIAVILLPILIINITLIIKGSAGGVAPPDVFGIAPLAVATGSMEGDNPDSFGEGALVFIDILTEEEKNNLAEGDVVTYYFENNDGSISYVTHRIVSVSRAEDGTLSSVITRGDANNSNDPEAIETSYIVGRLAGSVEGLGDFAMFLQTPAGILVFVGIPVVAFIAYDAIRITLNNRKVKEQERSEKLIQDKDEEIARLRALVGETSGSDGQVKGQSEDTQKVEDAVQVKDTDKVEEVEKVTSDGARQSAQEEPEPSEPKYEE</sequence>
<dbReference type="Proteomes" id="UP000823913">
    <property type="component" value="Unassembled WGS sequence"/>
</dbReference>
<organism evidence="4 5">
    <name type="scientific">Candidatus Coproplasma avicola</name>
    <dbReference type="NCBI Taxonomy" id="2840744"/>
    <lineage>
        <taxon>Bacteria</taxon>
        <taxon>Bacillati</taxon>
        <taxon>Bacillota</taxon>
        <taxon>Clostridia</taxon>
        <taxon>Eubacteriales</taxon>
        <taxon>Candidatus Coproplasma</taxon>
    </lineage>
</organism>
<evidence type="ECO:0000256" key="2">
    <source>
        <dbReference type="SAM" id="MobiDB-lite"/>
    </source>
</evidence>
<evidence type="ECO:0000313" key="4">
    <source>
        <dbReference type="EMBL" id="HIR67031.1"/>
    </source>
</evidence>
<accession>A0A9D1E657</accession>
<dbReference type="EMBL" id="DVHK01000075">
    <property type="protein sequence ID" value="HIR67031.1"/>
    <property type="molecule type" value="Genomic_DNA"/>
</dbReference>
<dbReference type="InterPro" id="IPR001733">
    <property type="entry name" value="Peptidase_S26B"/>
</dbReference>
<proteinExistence type="predicted"/>
<dbReference type="GO" id="GO:0006465">
    <property type="term" value="P:signal peptide processing"/>
    <property type="evidence" value="ECO:0007669"/>
    <property type="project" value="UniProtKB-UniRule"/>
</dbReference>
<dbReference type="GO" id="GO:0016020">
    <property type="term" value="C:membrane"/>
    <property type="evidence" value="ECO:0007669"/>
    <property type="project" value="UniProtKB-UniRule"/>
</dbReference>
<dbReference type="NCBIfam" id="TIGR02228">
    <property type="entry name" value="sigpep_I_arch"/>
    <property type="match status" value="1"/>
</dbReference>
<dbReference type="GO" id="GO:0009003">
    <property type="term" value="F:signal peptidase activity"/>
    <property type="evidence" value="ECO:0007669"/>
    <property type="project" value="UniProtKB-EC"/>
</dbReference>
<name>A0A9D1E657_9FIRM</name>
<dbReference type="CDD" id="cd06530">
    <property type="entry name" value="S26_SPase_I"/>
    <property type="match status" value="1"/>
</dbReference>
<keyword evidence="3" id="KW-0472">Membrane</keyword>
<feature type="transmembrane region" description="Helical" evidence="3">
    <location>
        <begin position="12"/>
        <end position="35"/>
    </location>
</feature>
<dbReference type="GO" id="GO:0004252">
    <property type="term" value="F:serine-type endopeptidase activity"/>
    <property type="evidence" value="ECO:0007669"/>
    <property type="project" value="UniProtKB-UniRule"/>
</dbReference>
<reference evidence="4" key="1">
    <citation type="submission" date="2020-10" db="EMBL/GenBank/DDBJ databases">
        <authorList>
            <person name="Gilroy R."/>
        </authorList>
    </citation>
    <scope>NUCLEOTIDE SEQUENCE</scope>
    <source>
        <strain evidence="4">ChiW16-3235</strain>
    </source>
</reference>
<dbReference type="AlphaFoldDB" id="A0A9D1E657"/>
<evidence type="ECO:0000256" key="3">
    <source>
        <dbReference type="SAM" id="Phobius"/>
    </source>
</evidence>